<gene>
    <name evidence="2" type="ORF">TSPGSL018_2342</name>
</gene>
<feature type="non-terminal residue" evidence="2">
    <location>
        <position position="92"/>
    </location>
</feature>
<accession>A0A061RH08</accession>
<evidence type="ECO:0000256" key="1">
    <source>
        <dbReference type="SAM" id="MobiDB-lite"/>
    </source>
</evidence>
<organism evidence="2">
    <name type="scientific">Tetraselmis sp. GSL018</name>
    <dbReference type="NCBI Taxonomy" id="582737"/>
    <lineage>
        <taxon>Eukaryota</taxon>
        <taxon>Viridiplantae</taxon>
        <taxon>Chlorophyta</taxon>
        <taxon>core chlorophytes</taxon>
        <taxon>Chlorodendrophyceae</taxon>
        <taxon>Chlorodendrales</taxon>
        <taxon>Chlorodendraceae</taxon>
        <taxon>Tetraselmis</taxon>
    </lineage>
</organism>
<reference evidence="2" key="1">
    <citation type="submission" date="2014-05" db="EMBL/GenBank/DDBJ databases">
        <title>The transcriptome of the halophilic microalga Tetraselmis sp. GSL018 isolated from the Great Salt Lake, Utah.</title>
        <authorList>
            <person name="Jinkerson R.E."/>
            <person name="D'Adamo S."/>
            <person name="Posewitz M.C."/>
        </authorList>
    </citation>
    <scope>NUCLEOTIDE SEQUENCE</scope>
    <source>
        <strain evidence="2">GSL018</strain>
    </source>
</reference>
<feature type="unsure residue" description="D or N" evidence="2">
    <location>
        <position position="68"/>
    </location>
</feature>
<sequence>MSGAASSNAALQQCHRLLVPQLQALIPDNRRPGIILQLLQEPLGGLCHVLVREAHAHKPQVVLPAPHDLDNLPELEHKGLQERPRDSLAALP</sequence>
<feature type="compositionally biased region" description="Basic and acidic residues" evidence="1">
    <location>
        <begin position="67"/>
        <end position="86"/>
    </location>
</feature>
<dbReference type="EMBL" id="GBEZ01014868">
    <property type="protein sequence ID" value="JAC71243.1"/>
    <property type="molecule type" value="Transcribed_RNA"/>
</dbReference>
<name>A0A061RH08_9CHLO</name>
<dbReference type="AlphaFoldDB" id="A0A061RH08"/>
<evidence type="ECO:0000313" key="2">
    <source>
        <dbReference type="EMBL" id="JAC71243.1"/>
    </source>
</evidence>
<proteinExistence type="predicted"/>
<feature type="region of interest" description="Disordered" evidence="1">
    <location>
        <begin position="62"/>
        <end position="92"/>
    </location>
</feature>
<protein>
    <submittedName>
        <fullName evidence="2">Uncharacterized protein</fullName>
    </submittedName>
</protein>